<dbReference type="Pfam" id="PF08507">
    <property type="entry name" value="COPI_assoc"/>
    <property type="match status" value="1"/>
</dbReference>
<reference evidence="7" key="1">
    <citation type="submission" date="2016-10" db="EMBL/GenBank/DDBJ databases">
        <authorList>
            <person name="Benchimol M."/>
            <person name="Almeida L.G."/>
            <person name="Vasconcelos A.T."/>
            <person name="Perreira-Neves A."/>
            <person name="Rosa I.A."/>
            <person name="Tasca T."/>
            <person name="Bogo M.R."/>
            <person name="de Souza W."/>
        </authorList>
    </citation>
    <scope>NUCLEOTIDE SEQUENCE [LARGE SCALE GENOMIC DNA]</scope>
    <source>
        <strain evidence="7">K</strain>
    </source>
</reference>
<name>A0A1J4J9V7_9EUKA</name>
<evidence type="ECO:0000313" key="8">
    <source>
        <dbReference type="Proteomes" id="UP000179807"/>
    </source>
</evidence>
<dbReference type="VEuPathDB" id="TrichDB:TRFO_37869"/>
<evidence type="ECO:0000256" key="1">
    <source>
        <dbReference type="ARBA" id="ARBA00004141"/>
    </source>
</evidence>
<comment type="subcellular location">
    <subcellularLocation>
        <location evidence="1">Membrane</location>
        <topology evidence="1">Multi-pass membrane protein</topology>
    </subcellularLocation>
</comment>
<evidence type="ECO:0000313" key="7">
    <source>
        <dbReference type="EMBL" id="OHS95974.1"/>
    </source>
</evidence>
<protein>
    <recommendedName>
        <fullName evidence="9">COPI associated protein</fullName>
    </recommendedName>
</protein>
<dbReference type="OrthoDB" id="10534148at2759"/>
<dbReference type="EMBL" id="MLAK01001207">
    <property type="protein sequence ID" value="OHS95974.1"/>
    <property type="molecule type" value="Genomic_DNA"/>
</dbReference>
<keyword evidence="3 6" id="KW-1133">Transmembrane helix</keyword>
<dbReference type="Proteomes" id="UP000179807">
    <property type="component" value="Unassembled WGS sequence"/>
</dbReference>
<keyword evidence="8" id="KW-1185">Reference proteome</keyword>
<evidence type="ECO:0000256" key="6">
    <source>
        <dbReference type="SAM" id="Phobius"/>
    </source>
</evidence>
<comment type="caution">
    <text evidence="7">The sequence shown here is derived from an EMBL/GenBank/DDBJ whole genome shotgun (WGS) entry which is preliminary data.</text>
</comment>
<dbReference type="InterPro" id="IPR013714">
    <property type="entry name" value="Golgi_TVP15"/>
</dbReference>
<keyword evidence="2 6" id="KW-0812">Transmembrane</keyword>
<dbReference type="GeneID" id="94846393"/>
<proteinExistence type="predicted"/>
<evidence type="ECO:0000256" key="2">
    <source>
        <dbReference type="ARBA" id="ARBA00022692"/>
    </source>
</evidence>
<evidence type="ECO:0000256" key="4">
    <source>
        <dbReference type="ARBA" id="ARBA00023136"/>
    </source>
</evidence>
<feature type="transmembrane region" description="Helical" evidence="6">
    <location>
        <begin position="39"/>
        <end position="61"/>
    </location>
</feature>
<accession>A0A1J4J9V7</accession>
<evidence type="ECO:0000256" key="5">
    <source>
        <dbReference type="SAM" id="MobiDB-lite"/>
    </source>
</evidence>
<dbReference type="RefSeq" id="XP_068349111.1">
    <property type="nucleotide sequence ID" value="XM_068511689.1"/>
</dbReference>
<evidence type="ECO:0000256" key="3">
    <source>
        <dbReference type="ARBA" id="ARBA00022989"/>
    </source>
</evidence>
<gene>
    <name evidence="7" type="ORF">TRFO_37869</name>
</gene>
<keyword evidence="4 6" id="KW-0472">Membrane</keyword>
<feature type="transmembrane region" description="Helical" evidence="6">
    <location>
        <begin position="12"/>
        <end position="33"/>
    </location>
</feature>
<feature type="region of interest" description="Disordered" evidence="5">
    <location>
        <begin position="90"/>
        <end position="112"/>
    </location>
</feature>
<dbReference type="AlphaFoldDB" id="A0A1J4J9V7"/>
<sequence>MCEVYIFAFFKYFGFLLKPWGKALMYLFVGALLFQKNGFELFCGIIYWALAVVFCVMGFLIKQMPPPLMQGGLKGGSPPDITIDANAIYEGGEKGSGGGNKSTLYQGINDDV</sequence>
<organism evidence="7 8">
    <name type="scientific">Tritrichomonas foetus</name>
    <dbReference type="NCBI Taxonomy" id="1144522"/>
    <lineage>
        <taxon>Eukaryota</taxon>
        <taxon>Metamonada</taxon>
        <taxon>Parabasalia</taxon>
        <taxon>Tritrichomonadida</taxon>
        <taxon>Tritrichomonadidae</taxon>
        <taxon>Tritrichomonas</taxon>
    </lineage>
</organism>
<evidence type="ECO:0008006" key="9">
    <source>
        <dbReference type="Google" id="ProtNLM"/>
    </source>
</evidence>
<dbReference type="GO" id="GO:0016020">
    <property type="term" value="C:membrane"/>
    <property type="evidence" value="ECO:0007669"/>
    <property type="project" value="UniProtKB-SubCell"/>
</dbReference>